<dbReference type="KEGG" id="acan:ACA1_044400"/>
<accession>L8H253</accession>
<feature type="region of interest" description="Disordered" evidence="1">
    <location>
        <begin position="1"/>
        <end position="49"/>
    </location>
</feature>
<gene>
    <name evidence="2" type="ORF">ACA1_044400</name>
</gene>
<dbReference type="Proteomes" id="UP000011083">
    <property type="component" value="Unassembled WGS sequence"/>
</dbReference>
<protein>
    <submittedName>
        <fullName evidence="2">Uncharacterized protein</fullName>
    </submittedName>
</protein>
<evidence type="ECO:0000256" key="1">
    <source>
        <dbReference type="SAM" id="MobiDB-lite"/>
    </source>
</evidence>
<keyword evidence="3" id="KW-1185">Reference proteome</keyword>
<evidence type="ECO:0000313" key="3">
    <source>
        <dbReference type="Proteomes" id="UP000011083"/>
    </source>
</evidence>
<dbReference type="RefSeq" id="XP_004340498.1">
    <property type="nucleotide sequence ID" value="XM_004340450.1"/>
</dbReference>
<organism evidence="2 3">
    <name type="scientific">Acanthamoeba castellanii (strain ATCC 30010 / Neff)</name>
    <dbReference type="NCBI Taxonomy" id="1257118"/>
    <lineage>
        <taxon>Eukaryota</taxon>
        <taxon>Amoebozoa</taxon>
        <taxon>Discosea</taxon>
        <taxon>Longamoebia</taxon>
        <taxon>Centramoebida</taxon>
        <taxon>Acanthamoebidae</taxon>
        <taxon>Acanthamoeba</taxon>
    </lineage>
</organism>
<dbReference type="VEuPathDB" id="AmoebaDB:ACA1_044400"/>
<name>L8H253_ACACF</name>
<dbReference type="AlphaFoldDB" id="L8H253"/>
<reference evidence="2 3" key="1">
    <citation type="journal article" date="2013" name="Genome Biol.">
        <title>Genome of Acanthamoeba castellanii highlights extensive lateral gene transfer and early evolution of tyrosine kinase signaling.</title>
        <authorList>
            <person name="Clarke M."/>
            <person name="Lohan A.J."/>
            <person name="Liu B."/>
            <person name="Lagkouvardos I."/>
            <person name="Roy S."/>
            <person name="Zafar N."/>
            <person name="Bertelli C."/>
            <person name="Schilde C."/>
            <person name="Kianianmomeni A."/>
            <person name="Burglin T.R."/>
            <person name="Frech C."/>
            <person name="Turcotte B."/>
            <person name="Kopec K.O."/>
            <person name="Synnott J.M."/>
            <person name="Choo C."/>
            <person name="Paponov I."/>
            <person name="Finkler A."/>
            <person name="Soon Heng Tan C."/>
            <person name="Hutchins A.P."/>
            <person name="Weinmeier T."/>
            <person name="Rattei T."/>
            <person name="Chu J.S."/>
            <person name="Gimenez G."/>
            <person name="Irimia M."/>
            <person name="Rigden D.J."/>
            <person name="Fitzpatrick D.A."/>
            <person name="Lorenzo-Morales J."/>
            <person name="Bateman A."/>
            <person name="Chiu C.H."/>
            <person name="Tang P."/>
            <person name="Hegemann P."/>
            <person name="Fromm H."/>
            <person name="Raoult D."/>
            <person name="Greub G."/>
            <person name="Miranda-Saavedra D."/>
            <person name="Chen N."/>
            <person name="Nash P."/>
            <person name="Ginger M.L."/>
            <person name="Horn M."/>
            <person name="Schaap P."/>
            <person name="Caler L."/>
            <person name="Loftus B."/>
        </authorList>
    </citation>
    <scope>NUCLEOTIDE SEQUENCE [LARGE SCALE GENOMIC DNA]</scope>
    <source>
        <strain evidence="2 3">Neff</strain>
    </source>
</reference>
<sequence>MMHHGTLEPRSPGGASSVKRSHNLVAEEKVQTGSTCGQQEAELGPTDEGFADAKKVCTQLQIPQHK</sequence>
<proteinExistence type="predicted"/>
<evidence type="ECO:0000313" key="2">
    <source>
        <dbReference type="EMBL" id="ELR18461.1"/>
    </source>
</evidence>
<dbReference type="EMBL" id="KB007952">
    <property type="protein sequence ID" value="ELR18461.1"/>
    <property type="molecule type" value="Genomic_DNA"/>
</dbReference>
<dbReference type="GeneID" id="14919307"/>